<evidence type="ECO:0000259" key="1">
    <source>
        <dbReference type="Pfam" id="PF06114"/>
    </source>
</evidence>
<organism evidence="2 3">
    <name type="scientific">Candidatus Staskawiczbacteria bacterium RIFCSPHIGHO2_01_FULL_39_25</name>
    <dbReference type="NCBI Taxonomy" id="1802202"/>
    <lineage>
        <taxon>Bacteria</taxon>
        <taxon>Candidatus Staskawicziibacteriota</taxon>
    </lineage>
</organism>
<gene>
    <name evidence="2" type="ORF">A2730_01975</name>
</gene>
<dbReference type="EMBL" id="MHOO01000003">
    <property type="protein sequence ID" value="OGZ64710.1"/>
    <property type="molecule type" value="Genomic_DNA"/>
</dbReference>
<dbReference type="PANTHER" id="PTHR43236:SF1">
    <property type="entry name" value="BLL7220 PROTEIN"/>
    <property type="match status" value="1"/>
</dbReference>
<accession>A0A1G2HR47</accession>
<sequence>MGLKITKKGIPIAKLYISDEDIEWQAMADLITYRKKWLAAYGKPLTGPLDVDNFIKELWGMEVTYEELPQSADEESLGVFKPETQEVIIDPVACNHPKRISFTVAHEAGHLSLHVFLFVVKEGKFVGWKKDHASCDKNLEYQANLYAGSLLAPEQEICGLLKEKGLSINNLIANPIDLSAHLASFQEKFGLSRHALEIRLNRLGVPMADAKYLN</sequence>
<dbReference type="Gene3D" id="1.10.10.2910">
    <property type="match status" value="1"/>
</dbReference>
<dbReference type="AlphaFoldDB" id="A0A1G2HR47"/>
<comment type="caution">
    <text evidence="2">The sequence shown here is derived from an EMBL/GenBank/DDBJ whole genome shotgun (WGS) entry which is preliminary data.</text>
</comment>
<dbReference type="STRING" id="1802202.A2730_01975"/>
<proteinExistence type="predicted"/>
<dbReference type="Proteomes" id="UP000176855">
    <property type="component" value="Unassembled WGS sequence"/>
</dbReference>
<reference evidence="2 3" key="1">
    <citation type="journal article" date="2016" name="Nat. Commun.">
        <title>Thousands of microbial genomes shed light on interconnected biogeochemical processes in an aquifer system.</title>
        <authorList>
            <person name="Anantharaman K."/>
            <person name="Brown C.T."/>
            <person name="Hug L.A."/>
            <person name="Sharon I."/>
            <person name="Castelle C.J."/>
            <person name="Probst A.J."/>
            <person name="Thomas B.C."/>
            <person name="Singh A."/>
            <person name="Wilkins M.J."/>
            <person name="Karaoz U."/>
            <person name="Brodie E.L."/>
            <person name="Williams K.H."/>
            <person name="Hubbard S.S."/>
            <person name="Banfield J.F."/>
        </authorList>
    </citation>
    <scope>NUCLEOTIDE SEQUENCE [LARGE SCALE GENOMIC DNA]</scope>
</reference>
<name>A0A1G2HR47_9BACT</name>
<feature type="domain" description="IrrE N-terminal-like" evidence="1">
    <location>
        <begin position="81"/>
        <end position="201"/>
    </location>
</feature>
<dbReference type="Pfam" id="PF06114">
    <property type="entry name" value="Peptidase_M78"/>
    <property type="match status" value="1"/>
</dbReference>
<dbReference type="InterPro" id="IPR010359">
    <property type="entry name" value="IrrE_HExxH"/>
</dbReference>
<dbReference type="InterPro" id="IPR052345">
    <property type="entry name" value="Rad_response_metalloprotease"/>
</dbReference>
<evidence type="ECO:0000313" key="3">
    <source>
        <dbReference type="Proteomes" id="UP000176855"/>
    </source>
</evidence>
<dbReference type="PANTHER" id="PTHR43236">
    <property type="entry name" value="ANTITOXIN HIGA1"/>
    <property type="match status" value="1"/>
</dbReference>
<protein>
    <recommendedName>
        <fullName evidence="1">IrrE N-terminal-like domain-containing protein</fullName>
    </recommendedName>
</protein>
<evidence type="ECO:0000313" key="2">
    <source>
        <dbReference type="EMBL" id="OGZ64710.1"/>
    </source>
</evidence>